<dbReference type="Proteomes" id="UP000703661">
    <property type="component" value="Unassembled WGS sequence"/>
</dbReference>
<name>A0A9P6MNG8_9FUNG</name>
<evidence type="ECO:0000313" key="1">
    <source>
        <dbReference type="EMBL" id="KAG0008649.1"/>
    </source>
</evidence>
<sequence>MYINNLGDLMCEDDKARLHALILEVAVQELFFRLRGRFHPIILTIEEIISKGSVSYWRDAIEQRVQSLVCYPERFPVRGNICSDIKRMLDKIAKDPAKFKDALDIRHQELFSIPKPAMHRKEPKVPIPSFEPVTFPKHLFEYPAMIVGWEGYEWGARHNGNLTMHDFMEAHYMKDSRKDDYVVPPFFYPGLSPSRPDIVFVLRINNVLYPVFVQTKLLNGIYPVHVEEAQLTVHESHLKAHLPNLAIYCSGRKYLSLIYVHPIVNKTP</sequence>
<accession>A0A9P6MNG8</accession>
<organism evidence="1 2">
    <name type="scientific">Entomortierella chlamydospora</name>
    <dbReference type="NCBI Taxonomy" id="101097"/>
    <lineage>
        <taxon>Eukaryota</taxon>
        <taxon>Fungi</taxon>
        <taxon>Fungi incertae sedis</taxon>
        <taxon>Mucoromycota</taxon>
        <taxon>Mortierellomycotina</taxon>
        <taxon>Mortierellomycetes</taxon>
        <taxon>Mortierellales</taxon>
        <taxon>Mortierellaceae</taxon>
        <taxon>Entomortierella</taxon>
    </lineage>
</organism>
<reference evidence="1" key="1">
    <citation type="journal article" date="2020" name="Fungal Divers.">
        <title>Resolving the Mortierellaceae phylogeny through synthesis of multi-gene phylogenetics and phylogenomics.</title>
        <authorList>
            <person name="Vandepol N."/>
            <person name="Liber J."/>
            <person name="Desiro A."/>
            <person name="Na H."/>
            <person name="Kennedy M."/>
            <person name="Barry K."/>
            <person name="Grigoriev I.V."/>
            <person name="Miller A.N."/>
            <person name="O'Donnell K."/>
            <person name="Stajich J.E."/>
            <person name="Bonito G."/>
        </authorList>
    </citation>
    <scope>NUCLEOTIDE SEQUENCE</scope>
    <source>
        <strain evidence="1">NRRL 2769</strain>
    </source>
</reference>
<evidence type="ECO:0000313" key="2">
    <source>
        <dbReference type="Proteomes" id="UP000703661"/>
    </source>
</evidence>
<comment type="caution">
    <text evidence="1">The sequence shown here is derived from an EMBL/GenBank/DDBJ whole genome shotgun (WGS) entry which is preliminary data.</text>
</comment>
<gene>
    <name evidence="1" type="ORF">BGZ80_003205</name>
</gene>
<protein>
    <submittedName>
        <fullName evidence="1">Uncharacterized protein</fullName>
    </submittedName>
</protein>
<dbReference type="AlphaFoldDB" id="A0A9P6MNG8"/>
<proteinExistence type="predicted"/>
<dbReference type="EMBL" id="JAAAID010001838">
    <property type="protein sequence ID" value="KAG0008649.1"/>
    <property type="molecule type" value="Genomic_DNA"/>
</dbReference>
<keyword evidence="2" id="KW-1185">Reference proteome</keyword>